<dbReference type="Proteomes" id="UP000320421">
    <property type="component" value="Chromosome"/>
</dbReference>
<protein>
    <submittedName>
        <fullName evidence="1">Uncharacterized protein</fullName>
    </submittedName>
</protein>
<dbReference type="AlphaFoldDB" id="A0A517PYE4"/>
<keyword evidence="2" id="KW-1185">Reference proteome</keyword>
<evidence type="ECO:0000313" key="1">
    <source>
        <dbReference type="EMBL" id="QDT24405.1"/>
    </source>
</evidence>
<name>A0A517PYE4_9PLAN</name>
<organism evidence="1 2">
    <name type="scientific">Gimesia chilikensis</name>
    <dbReference type="NCBI Taxonomy" id="2605989"/>
    <lineage>
        <taxon>Bacteria</taxon>
        <taxon>Pseudomonadati</taxon>
        <taxon>Planctomycetota</taxon>
        <taxon>Planctomycetia</taxon>
        <taxon>Planctomycetales</taxon>
        <taxon>Planctomycetaceae</taxon>
        <taxon>Gimesia</taxon>
    </lineage>
</organism>
<sequence>MGWTYPTGVSRKELIQQRTKSWERELNGVTVKSTCLASCFRGGKFSGVLWSVWERTFEREGKQVERTQRWITCDLIRCHGGEWGYKDMQEAEHPYYYSCPIRYLDLVPLDRYGGHPDWRLEVRFRHQERLEKRRQRKSQGLTQ</sequence>
<accession>A0A517PYE4</accession>
<dbReference type="EMBL" id="CP036266">
    <property type="protein sequence ID" value="QDT24405.1"/>
    <property type="molecule type" value="Genomic_DNA"/>
</dbReference>
<gene>
    <name evidence="1" type="ORF">HG66A1_62370</name>
</gene>
<proteinExistence type="predicted"/>
<evidence type="ECO:0000313" key="2">
    <source>
        <dbReference type="Proteomes" id="UP000320421"/>
    </source>
</evidence>
<reference evidence="1 2" key="1">
    <citation type="submission" date="2019-02" db="EMBL/GenBank/DDBJ databases">
        <title>Deep-cultivation of Planctomycetes and their phenomic and genomic characterization uncovers novel biology.</title>
        <authorList>
            <person name="Wiegand S."/>
            <person name="Jogler M."/>
            <person name="Boedeker C."/>
            <person name="Pinto D."/>
            <person name="Vollmers J."/>
            <person name="Rivas-Marin E."/>
            <person name="Kohn T."/>
            <person name="Peeters S.H."/>
            <person name="Heuer A."/>
            <person name="Rast P."/>
            <person name="Oberbeckmann S."/>
            <person name="Bunk B."/>
            <person name="Jeske O."/>
            <person name="Meyerdierks A."/>
            <person name="Storesund J.E."/>
            <person name="Kallscheuer N."/>
            <person name="Luecker S."/>
            <person name="Lage O.M."/>
            <person name="Pohl T."/>
            <person name="Merkel B.J."/>
            <person name="Hornburger P."/>
            <person name="Mueller R.-W."/>
            <person name="Bruemmer F."/>
            <person name="Labrenz M."/>
            <person name="Spormann A.M."/>
            <person name="Op den Camp H."/>
            <person name="Overmann J."/>
            <person name="Amann R."/>
            <person name="Jetten M.S.M."/>
            <person name="Mascher T."/>
            <person name="Medema M.H."/>
            <person name="Devos D.P."/>
            <person name="Kaster A.-K."/>
            <person name="Ovreas L."/>
            <person name="Rohde M."/>
            <person name="Galperin M.Y."/>
            <person name="Jogler C."/>
        </authorList>
    </citation>
    <scope>NUCLEOTIDE SEQUENCE [LARGE SCALE GENOMIC DNA]</scope>
    <source>
        <strain evidence="1 2">HG66A1</strain>
    </source>
</reference>